<dbReference type="InterPro" id="IPR005821">
    <property type="entry name" value="Ion_trans_dom"/>
</dbReference>
<evidence type="ECO:0000256" key="3">
    <source>
        <dbReference type="ARBA" id="ARBA00022989"/>
    </source>
</evidence>
<comment type="subcellular location">
    <subcellularLocation>
        <location evidence="1">Membrane</location>
        <topology evidence="1">Multi-pass membrane protein</topology>
    </subcellularLocation>
</comment>
<feature type="region of interest" description="Disordered" evidence="5">
    <location>
        <begin position="187"/>
        <end position="239"/>
    </location>
</feature>
<evidence type="ECO:0000259" key="7">
    <source>
        <dbReference type="Pfam" id="PF00520"/>
    </source>
</evidence>
<keyword evidence="2 6" id="KW-0812">Transmembrane</keyword>
<dbReference type="Pfam" id="PF00520">
    <property type="entry name" value="Ion_trans"/>
    <property type="match status" value="1"/>
</dbReference>
<evidence type="ECO:0000256" key="5">
    <source>
        <dbReference type="SAM" id="MobiDB-lite"/>
    </source>
</evidence>
<keyword evidence="4 6" id="KW-0472">Membrane</keyword>
<feature type="domain" description="Ion transport" evidence="7">
    <location>
        <begin position="46"/>
        <end position="131"/>
    </location>
</feature>
<feature type="transmembrane region" description="Helical" evidence="6">
    <location>
        <begin position="77"/>
        <end position="97"/>
    </location>
</feature>
<dbReference type="InterPro" id="IPR027359">
    <property type="entry name" value="Volt_channel_dom_sf"/>
</dbReference>
<dbReference type="Proteomes" id="UP001139887">
    <property type="component" value="Unassembled WGS sequence"/>
</dbReference>
<accession>A0A9W8M0Q8</accession>
<protein>
    <recommendedName>
        <fullName evidence="7">Ion transport domain-containing protein</fullName>
    </recommendedName>
</protein>
<feature type="transmembrane region" description="Helical" evidence="6">
    <location>
        <begin position="31"/>
        <end position="56"/>
    </location>
</feature>
<comment type="caution">
    <text evidence="8">The sequence shown here is derived from an EMBL/GenBank/DDBJ whole genome shotgun (WGS) entry which is preliminary data.</text>
</comment>
<keyword evidence="3 6" id="KW-1133">Transmembrane helix</keyword>
<evidence type="ECO:0000256" key="6">
    <source>
        <dbReference type="SAM" id="Phobius"/>
    </source>
</evidence>
<gene>
    <name evidence="8" type="ORF">IWW36_001108</name>
</gene>
<evidence type="ECO:0000256" key="1">
    <source>
        <dbReference type="ARBA" id="ARBA00004141"/>
    </source>
</evidence>
<dbReference type="PANTHER" id="PTHR38483">
    <property type="entry name" value="CHROMOSOME 1, WHOLE GENOME SHOTGUN SEQUENCE"/>
    <property type="match status" value="1"/>
</dbReference>
<dbReference type="AlphaFoldDB" id="A0A9W8M0Q8"/>
<evidence type="ECO:0000256" key="4">
    <source>
        <dbReference type="ARBA" id="ARBA00023136"/>
    </source>
</evidence>
<evidence type="ECO:0000313" key="9">
    <source>
        <dbReference type="Proteomes" id="UP001139887"/>
    </source>
</evidence>
<dbReference type="Gene3D" id="1.20.120.350">
    <property type="entry name" value="Voltage-gated potassium channels. Chain C"/>
    <property type="match status" value="1"/>
</dbReference>
<feature type="transmembrane region" description="Helical" evidence="6">
    <location>
        <begin position="109"/>
        <end position="128"/>
    </location>
</feature>
<dbReference type="OrthoDB" id="429183at2759"/>
<dbReference type="PANTHER" id="PTHR38483:SF1">
    <property type="entry name" value="ION TRANSPORT DOMAIN-CONTAINING PROTEIN"/>
    <property type="match status" value="1"/>
</dbReference>
<sequence>MEGFVGHCPLADYRDTNCYEEQPIDCYIRRLISLITAFIESCPSVFFIIVESTLCICMMMEIITRGIAMQRSFFSSWWNYFDILIVLFCAITLILLSRGCSASSNSEELLNTILLVVRNAAQIFRLLATLRKNRRQIDAREMNVDLNNGDEFLDIINDMDNFMAEPEFQIHRGGRQSHDGSEFRLSIDSLGHQSGPDNDSSGGGSSGNNMAPVGFRRSDSRSSATSIHSATDRLTGRKK</sequence>
<keyword evidence="9" id="KW-1185">Reference proteome</keyword>
<evidence type="ECO:0000256" key="2">
    <source>
        <dbReference type="ARBA" id="ARBA00022692"/>
    </source>
</evidence>
<proteinExistence type="predicted"/>
<dbReference type="EMBL" id="JANBUW010000012">
    <property type="protein sequence ID" value="KAJ2851469.1"/>
    <property type="molecule type" value="Genomic_DNA"/>
</dbReference>
<dbReference type="GO" id="GO:0005216">
    <property type="term" value="F:monoatomic ion channel activity"/>
    <property type="evidence" value="ECO:0007669"/>
    <property type="project" value="InterPro"/>
</dbReference>
<organism evidence="8 9">
    <name type="scientific">Coemansia brasiliensis</name>
    <dbReference type="NCBI Taxonomy" id="2650707"/>
    <lineage>
        <taxon>Eukaryota</taxon>
        <taxon>Fungi</taxon>
        <taxon>Fungi incertae sedis</taxon>
        <taxon>Zoopagomycota</taxon>
        <taxon>Kickxellomycotina</taxon>
        <taxon>Kickxellomycetes</taxon>
        <taxon>Kickxellales</taxon>
        <taxon>Kickxellaceae</taxon>
        <taxon>Coemansia</taxon>
    </lineage>
</organism>
<evidence type="ECO:0000313" key="8">
    <source>
        <dbReference type="EMBL" id="KAJ2851469.1"/>
    </source>
</evidence>
<reference evidence="8" key="1">
    <citation type="submission" date="2022-07" db="EMBL/GenBank/DDBJ databases">
        <title>Phylogenomic reconstructions and comparative analyses of Kickxellomycotina fungi.</title>
        <authorList>
            <person name="Reynolds N.K."/>
            <person name="Stajich J.E."/>
            <person name="Barry K."/>
            <person name="Grigoriev I.V."/>
            <person name="Crous P."/>
            <person name="Smith M.E."/>
        </authorList>
    </citation>
    <scope>NUCLEOTIDE SEQUENCE</scope>
    <source>
        <strain evidence="8">NRRL 1566</strain>
    </source>
</reference>
<feature type="compositionally biased region" description="Basic and acidic residues" evidence="5">
    <location>
        <begin position="230"/>
        <end position="239"/>
    </location>
</feature>
<name>A0A9W8M0Q8_9FUNG</name>
<dbReference type="GO" id="GO:0016020">
    <property type="term" value="C:membrane"/>
    <property type="evidence" value="ECO:0007669"/>
    <property type="project" value="UniProtKB-SubCell"/>
</dbReference>